<dbReference type="PANTHER" id="PTHR30026">
    <property type="entry name" value="OUTER MEMBRANE PROTEIN TOLC"/>
    <property type="match status" value="1"/>
</dbReference>
<dbReference type="SUPFAM" id="SSF56954">
    <property type="entry name" value="Outer membrane efflux proteins (OEP)"/>
    <property type="match status" value="1"/>
</dbReference>
<evidence type="ECO:0000256" key="6">
    <source>
        <dbReference type="ARBA" id="ARBA00023136"/>
    </source>
</evidence>
<keyword evidence="7" id="KW-0998">Cell outer membrane</keyword>
<evidence type="ECO:0000256" key="5">
    <source>
        <dbReference type="ARBA" id="ARBA00022692"/>
    </source>
</evidence>
<name>A0ABY6Q9B9_9GAMM</name>
<dbReference type="PANTHER" id="PTHR30026:SF22">
    <property type="entry name" value="OUTER MEMBRANE EFFLUX PROTEIN"/>
    <property type="match status" value="1"/>
</dbReference>
<sequence length="446" mass="48935">MLSCGQIGASRQVFRLTGGIVESGIKLSMAFICASGVVPSVQAESASLETLMKQALANNPEIAAAQSARDEAYYEVRRSLWALFPSFRASSSQSEAQIDQTSASLVQPLWTGGDLSGRIARAESLLAEYEARLSNQAQDLFLQLTAAFAEAAATDEAIAAAEANLANHEELLARINRRATAQASAKIDVKLAEARRQYAVTELLRLNADKQRYLDELERLSGAVIDAIKVTVTPELPQKSLSQLIDEVEQISPALSAYQAQRQQAKADMKVAKALTKPKVFAGYERRFDEIFPGQVEEQFYVAFEYAPGAGFEAGTAQAAARARERTITATMESARQDVALQVKSAVNFIEVSHAQLGPARELVEATSAVSASYLRQFAVGQKSWLDVMNAQREAHQARLFQITQRKNFLSGYYRLQVMRQAYAPLTAFASPMTELEQLRLDIPER</sequence>
<proteinExistence type="inferred from homology"/>
<evidence type="ECO:0000313" key="9">
    <source>
        <dbReference type="EMBL" id="UZP75266.1"/>
    </source>
</evidence>
<evidence type="ECO:0000256" key="2">
    <source>
        <dbReference type="ARBA" id="ARBA00007613"/>
    </source>
</evidence>
<keyword evidence="5" id="KW-0812">Transmembrane</keyword>
<feature type="coiled-coil region" evidence="8">
    <location>
        <begin position="119"/>
        <end position="178"/>
    </location>
</feature>
<comment type="subcellular location">
    <subcellularLocation>
        <location evidence="1">Cell outer membrane</location>
    </subcellularLocation>
</comment>
<dbReference type="InterPro" id="IPR051906">
    <property type="entry name" value="TolC-like"/>
</dbReference>
<evidence type="ECO:0000256" key="8">
    <source>
        <dbReference type="SAM" id="Coils"/>
    </source>
</evidence>
<organism evidence="9 10">
    <name type="scientific">Candidatus Paraluminiphilus aquimaris</name>
    <dbReference type="NCBI Taxonomy" id="2518994"/>
    <lineage>
        <taxon>Bacteria</taxon>
        <taxon>Pseudomonadati</taxon>
        <taxon>Pseudomonadota</taxon>
        <taxon>Gammaproteobacteria</taxon>
        <taxon>Cellvibrionales</taxon>
        <taxon>Halieaceae</taxon>
        <taxon>Candidatus Paraluminiphilus</taxon>
    </lineage>
</organism>
<keyword evidence="10" id="KW-1185">Reference proteome</keyword>
<protein>
    <submittedName>
        <fullName evidence="9">Uncharacterized protein</fullName>
    </submittedName>
</protein>
<reference evidence="9 10" key="1">
    <citation type="submission" date="2019-02" db="EMBL/GenBank/DDBJ databases">
        <title>Halieaceae_genomes.</title>
        <authorList>
            <person name="Li S.-H."/>
        </authorList>
    </citation>
    <scope>NUCLEOTIDE SEQUENCE [LARGE SCALE GENOMIC DNA]</scope>
    <source>
        <strain evidence="9 10">JH123</strain>
    </source>
</reference>
<accession>A0ABY6Q9B9</accession>
<evidence type="ECO:0000313" key="10">
    <source>
        <dbReference type="Proteomes" id="UP001317963"/>
    </source>
</evidence>
<dbReference type="Proteomes" id="UP001317963">
    <property type="component" value="Chromosome"/>
</dbReference>
<evidence type="ECO:0000256" key="4">
    <source>
        <dbReference type="ARBA" id="ARBA00022452"/>
    </source>
</evidence>
<dbReference type="Pfam" id="PF02321">
    <property type="entry name" value="OEP"/>
    <property type="match status" value="1"/>
</dbReference>
<comment type="similarity">
    <text evidence="2">Belongs to the outer membrane factor (OMF) (TC 1.B.17) family.</text>
</comment>
<keyword evidence="6" id="KW-0472">Membrane</keyword>
<dbReference type="InterPro" id="IPR003423">
    <property type="entry name" value="OMP_efflux"/>
</dbReference>
<keyword evidence="8" id="KW-0175">Coiled coil</keyword>
<evidence type="ECO:0000256" key="7">
    <source>
        <dbReference type="ARBA" id="ARBA00023237"/>
    </source>
</evidence>
<keyword evidence="4" id="KW-1134">Transmembrane beta strand</keyword>
<keyword evidence="3" id="KW-0813">Transport</keyword>
<evidence type="ECO:0000256" key="1">
    <source>
        <dbReference type="ARBA" id="ARBA00004442"/>
    </source>
</evidence>
<dbReference type="Gene3D" id="1.20.1600.10">
    <property type="entry name" value="Outer membrane efflux proteins (OEP)"/>
    <property type="match status" value="1"/>
</dbReference>
<gene>
    <name evidence="9" type="ORF">E0F26_11205</name>
</gene>
<evidence type="ECO:0000256" key="3">
    <source>
        <dbReference type="ARBA" id="ARBA00022448"/>
    </source>
</evidence>
<dbReference type="EMBL" id="CP036501">
    <property type="protein sequence ID" value="UZP75266.1"/>
    <property type="molecule type" value="Genomic_DNA"/>
</dbReference>